<feature type="region of interest" description="Disordered" evidence="1">
    <location>
        <begin position="72"/>
        <end position="95"/>
    </location>
</feature>
<dbReference type="RefSeq" id="WP_209339290.1">
    <property type="nucleotide sequence ID" value="NZ_JAGIQL010000023.1"/>
</dbReference>
<keyword evidence="3" id="KW-1185">Reference proteome</keyword>
<organism evidence="2 3">
    <name type="scientific">Streptomyces montanisoli</name>
    <dbReference type="NCBI Taxonomy" id="2798581"/>
    <lineage>
        <taxon>Bacteria</taxon>
        <taxon>Bacillati</taxon>
        <taxon>Actinomycetota</taxon>
        <taxon>Actinomycetes</taxon>
        <taxon>Kitasatosporales</taxon>
        <taxon>Streptomycetaceae</taxon>
        <taxon>Streptomyces</taxon>
    </lineage>
</organism>
<sequence>MRRAPHEVRAESLLRAARALALAGAAGAALWGGRSRAAATVGGGLLLAGCACAGYGIAVAGLAAAGDTATAAAPHATAGHGAEERARRARGHAGS</sequence>
<evidence type="ECO:0000256" key="1">
    <source>
        <dbReference type="SAM" id="MobiDB-lite"/>
    </source>
</evidence>
<protein>
    <submittedName>
        <fullName evidence="2">Uncharacterized protein</fullName>
    </submittedName>
</protein>
<dbReference type="EMBL" id="JAGIQL010000023">
    <property type="protein sequence ID" value="MBP0457521.1"/>
    <property type="molecule type" value="Genomic_DNA"/>
</dbReference>
<dbReference type="Proteomes" id="UP000670475">
    <property type="component" value="Unassembled WGS sequence"/>
</dbReference>
<reference evidence="2" key="1">
    <citation type="submission" date="2021-03" db="EMBL/GenBank/DDBJ databases">
        <title>Whole genome sequence of Streptomyces bomunensis MMS17-BM035.</title>
        <authorList>
            <person name="Lee J.H."/>
        </authorList>
    </citation>
    <scope>NUCLEOTIDE SEQUENCE</scope>
    <source>
        <strain evidence="2">MMS17-BM035</strain>
    </source>
</reference>
<comment type="caution">
    <text evidence="2">The sequence shown here is derived from an EMBL/GenBank/DDBJ whole genome shotgun (WGS) entry which is preliminary data.</text>
</comment>
<dbReference type="AlphaFoldDB" id="A0A940RUS2"/>
<proteinExistence type="predicted"/>
<gene>
    <name evidence="2" type="ORF">JFN87_08420</name>
</gene>
<evidence type="ECO:0000313" key="2">
    <source>
        <dbReference type="EMBL" id="MBP0457521.1"/>
    </source>
</evidence>
<evidence type="ECO:0000313" key="3">
    <source>
        <dbReference type="Proteomes" id="UP000670475"/>
    </source>
</evidence>
<name>A0A940RUS2_9ACTN</name>
<accession>A0A940RUS2</accession>